<dbReference type="InterPro" id="IPR002711">
    <property type="entry name" value="HNH"/>
</dbReference>
<sequence length="97" mass="11142">MKERDPRGTKRWQKLRLNLYERDRRADAPCWICGQPIDYRAPSGTPDAWEPDHVVPVAKRPDLAFDPGNIRPSHCSCNRARGKKGNTNDLGSPSRMW</sequence>
<dbReference type="Gene3D" id="1.10.30.50">
    <property type="match status" value="1"/>
</dbReference>
<keyword evidence="3" id="KW-0378">Hydrolase</keyword>
<keyword evidence="4" id="KW-1185">Reference proteome</keyword>
<organism evidence="3 4">
    <name type="scientific">Collinsella ihumii</name>
    <dbReference type="NCBI Taxonomy" id="1720204"/>
    <lineage>
        <taxon>Bacteria</taxon>
        <taxon>Bacillati</taxon>
        <taxon>Actinomycetota</taxon>
        <taxon>Coriobacteriia</taxon>
        <taxon>Coriobacteriales</taxon>
        <taxon>Coriobacteriaceae</taxon>
        <taxon>Collinsella</taxon>
    </lineage>
</organism>
<keyword evidence="3" id="KW-0255">Endonuclease</keyword>
<dbReference type="InterPro" id="IPR003615">
    <property type="entry name" value="HNH_nuc"/>
</dbReference>
<gene>
    <name evidence="3" type="ORF">QVN30_07840</name>
</gene>
<evidence type="ECO:0000313" key="4">
    <source>
        <dbReference type="Proteomes" id="UP001168435"/>
    </source>
</evidence>
<dbReference type="GO" id="GO:0004519">
    <property type="term" value="F:endonuclease activity"/>
    <property type="evidence" value="ECO:0007669"/>
    <property type="project" value="UniProtKB-KW"/>
</dbReference>
<comment type="caution">
    <text evidence="3">The sequence shown here is derived from an EMBL/GenBank/DDBJ whole genome shotgun (WGS) entry which is preliminary data.</text>
</comment>
<dbReference type="EMBL" id="JAUEIQ010000007">
    <property type="protein sequence ID" value="MDN0064217.1"/>
    <property type="molecule type" value="Genomic_DNA"/>
</dbReference>
<evidence type="ECO:0000256" key="1">
    <source>
        <dbReference type="SAM" id="MobiDB-lite"/>
    </source>
</evidence>
<reference evidence="3" key="1">
    <citation type="submission" date="2023-06" db="EMBL/GenBank/DDBJ databases">
        <authorList>
            <person name="Zeman M."/>
            <person name="Kubasova T."/>
            <person name="Jahodarova E."/>
            <person name="Nykrynova M."/>
            <person name="Rychlik I."/>
        </authorList>
    </citation>
    <scope>NUCLEOTIDE SEQUENCE</scope>
    <source>
        <strain evidence="3">176_SSukc20</strain>
    </source>
</reference>
<name>A0ABT7XGB1_9ACTN</name>
<proteinExistence type="predicted"/>
<keyword evidence="3" id="KW-0540">Nuclease</keyword>
<dbReference type="RefSeq" id="WP_289820883.1">
    <property type="nucleotide sequence ID" value="NZ_JAUEIM010000020.1"/>
</dbReference>
<dbReference type="Proteomes" id="UP001168435">
    <property type="component" value="Unassembled WGS sequence"/>
</dbReference>
<feature type="region of interest" description="Disordered" evidence="1">
    <location>
        <begin position="75"/>
        <end position="97"/>
    </location>
</feature>
<feature type="domain" description="HNH nuclease" evidence="2">
    <location>
        <begin position="14"/>
        <end position="79"/>
    </location>
</feature>
<dbReference type="Pfam" id="PF01844">
    <property type="entry name" value="HNH"/>
    <property type="match status" value="1"/>
</dbReference>
<evidence type="ECO:0000313" key="3">
    <source>
        <dbReference type="EMBL" id="MDN0064217.1"/>
    </source>
</evidence>
<dbReference type="SMART" id="SM00507">
    <property type="entry name" value="HNHc"/>
    <property type="match status" value="1"/>
</dbReference>
<reference evidence="3" key="2">
    <citation type="submission" date="2024-05" db="EMBL/GenBank/DDBJ databases">
        <title>Identification and characterization of horizontal gene transfer across gut microbiota members of farm animals based on homology search.</title>
        <authorList>
            <person name="Schwarzerova J."/>
            <person name="Nykrynova M."/>
            <person name="Jureckova K."/>
            <person name="Cejkova D."/>
            <person name="Rychlik I."/>
        </authorList>
    </citation>
    <scope>NUCLEOTIDE SEQUENCE</scope>
    <source>
        <strain evidence="3">176_SSukc20</strain>
    </source>
</reference>
<accession>A0ABT7XGB1</accession>
<evidence type="ECO:0000259" key="2">
    <source>
        <dbReference type="SMART" id="SM00507"/>
    </source>
</evidence>
<protein>
    <submittedName>
        <fullName evidence="3">HNH endonuclease</fullName>
    </submittedName>
</protein>